<comment type="caution">
    <text evidence="2">The sequence shown here is derived from an EMBL/GenBank/DDBJ whole genome shotgun (WGS) entry which is preliminary data.</text>
</comment>
<gene>
    <name evidence="2" type="ORF">GCM10007867_07690</name>
</gene>
<dbReference type="Pfam" id="PF01890">
    <property type="entry name" value="CbiG_C"/>
    <property type="match status" value="1"/>
</dbReference>
<sequence length="122" mass="13289">MIVAGIGCRPKVDEQSLLDLIMRVTSGRRFDRLAAPEFRKAEPAIPELAKRLNVELVWIDTESLTERQVECETHSAIAFEKTGFSSVAEACALAGAGPKSRLIVMRQSGKDVTCALAQSVET</sequence>
<proteinExistence type="predicted"/>
<dbReference type="PANTHER" id="PTHR37477:SF1">
    <property type="entry name" value="COBALT-PRECORRIN-5A HYDROLASE"/>
    <property type="match status" value="1"/>
</dbReference>
<evidence type="ECO:0000313" key="3">
    <source>
        <dbReference type="Proteomes" id="UP001156614"/>
    </source>
</evidence>
<feature type="domain" description="CobE/GbiG C-terminal" evidence="1">
    <location>
        <begin position="2"/>
        <end position="117"/>
    </location>
</feature>
<protein>
    <submittedName>
        <fullName evidence="2">Cobalamin biosynthesis protein CbiG</fullName>
    </submittedName>
</protein>
<dbReference type="GO" id="GO:0009236">
    <property type="term" value="P:cobalamin biosynthetic process"/>
    <property type="evidence" value="ECO:0007669"/>
    <property type="project" value="InterPro"/>
</dbReference>
<evidence type="ECO:0000259" key="1">
    <source>
        <dbReference type="Pfam" id="PF01890"/>
    </source>
</evidence>
<dbReference type="RefSeq" id="WP_086634670.1">
    <property type="nucleotide sequence ID" value="NZ_BEWM01000004.1"/>
</dbReference>
<reference evidence="3" key="1">
    <citation type="journal article" date="2019" name="Int. J. Syst. Evol. Microbiol.">
        <title>The Global Catalogue of Microorganisms (GCM) 10K type strain sequencing project: providing services to taxonomists for standard genome sequencing and annotation.</title>
        <authorList>
            <consortium name="The Broad Institute Genomics Platform"/>
            <consortium name="The Broad Institute Genome Sequencing Center for Infectious Disease"/>
            <person name="Wu L."/>
            <person name="Ma J."/>
        </authorList>
    </citation>
    <scope>NUCLEOTIDE SEQUENCE [LARGE SCALE GENOMIC DNA]</scope>
    <source>
        <strain evidence="3">NBRC 3267</strain>
    </source>
</reference>
<organism evidence="2 3">
    <name type="scientific">Gluconobacter cerinus</name>
    <dbReference type="NCBI Taxonomy" id="38307"/>
    <lineage>
        <taxon>Bacteria</taxon>
        <taxon>Pseudomonadati</taxon>
        <taxon>Pseudomonadota</taxon>
        <taxon>Alphaproteobacteria</taxon>
        <taxon>Acetobacterales</taxon>
        <taxon>Acetobacteraceae</taxon>
        <taxon>Gluconobacter</taxon>
    </lineage>
</organism>
<dbReference type="InterPro" id="IPR052553">
    <property type="entry name" value="CbiG_hydrolase"/>
</dbReference>
<dbReference type="AlphaFoldDB" id="A0AAV5NCP6"/>
<dbReference type="EMBL" id="BSNU01000001">
    <property type="protein sequence ID" value="GLQ61924.1"/>
    <property type="molecule type" value="Genomic_DNA"/>
</dbReference>
<accession>A0AAV5NCP6</accession>
<dbReference type="Proteomes" id="UP001156614">
    <property type="component" value="Unassembled WGS sequence"/>
</dbReference>
<dbReference type="SUPFAM" id="SSF159664">
    <property type="entry name" value="CobE/GbiG C-terminal domain-like"/>
    <property type="match status" value="1"/>
</dbReference>
<dbReference type="Gene3D" id="3.30.420.180">
    <property type="entry name" value="CobE/GbiG C-terminal domain"/>
    <property type="match status" value="1"/>
</dbReference>
<keyword evidence="3" id="KW-1185">Reference proteome</keyword>
<dbReference type="InterPro" id="IPR036518">
    <property type="entry name" value="CobE/GbiG_C_sf"/>
</dbReference>
<dbReference type="PANTHER" id="PTHR37477">
    <property type="entry name" value="COBALT-PRECORRIN-5A HYDROLASE"/>
    <property type="match status" value="1"/>
</dbReference>
<name>A0AAV5NCP6_9PROT</name>
<dbReference type="InterPro" id="IPR002750">
    <property type="entry name" value="CobE/GbiG_C"/>
</dbReference>
<evidence type="ECO:0000313" key="2">
    <source>
        <dbReference type="EMBL" id="GLQ61924.1"/>
    </source>
</evidence>